<evidence type="ECO:0000313" key="12">
    <source>
        <dbReference type="Proteomes" id="UP000005233"/>
    </source>
</evidence>
<dbReference type="EC" id="7.2.1.4" evidence="10"/>
<comment type="subcellular location">
    <subcellularLocation>
        <location evidence="10">Cell membrane</location>
        <topology evidence="10">Single-pass membrane protein</topology>
    </subcellularLocation>
</comment>
<gene>
    <name evidence="10 11" type="primary">mtrG</name>
    <name evidence="11" type="ordered locus">Mtc_0942</name>
</gene>
<dbReference type="EMBL" id="CP003243">
    <property type="protein sequence ID" value="AFC99698.1"/>
    <property type="molecule type" value="Genomic_DNA"/>
</dbReference>
<evidence type="ECO:0000256" key="5">
    <source>
        <dbReference type="ARBA" id="ARBA00022692"/>
    </source>
</evidence>
<dbReference type="HAMAP" id="MF_01500">
    <property type="entry name" value="MtrG"/>
    <property type="match status" value="1"/>
</dbReference>
<dbReference type="HOGENOM" id="CLU_191926_0_0_2"/>
<comment type="similarity">
    <text evidence="10">Belongs to the MtrG family.</text>
</comment>
<evidence type="ECO:0000256" key="7">
    <source>
        <dbReference type="ARBA" id="ARBA00022989"/>
    </source>
</evidence>
<reference evidence="11 12" key="1">
    <citation type="journal article" date="2012" name="J. Bacteriol.">
        <title>Complete genome sequence of a thermophilic methanogen, Methanocella conradii HZ254, isolated from Chinese rice field soil.</title>
        <authorList>
            <person name="Lu Z."/>
            <person name="Lu Y."/>
        </authorList>
    </citation>
    <scope>NUCLEOTIDE SEQUENCE [LARGE SCALE GENOMIC DNA]</scope>
    <source>
        <strain evidence="12">DSM 24694 / JCM 17849 / CGMCC 1.5162 / HZ254</strain>
    </source>
</reference>
<evidence type="ECO:0000256" key="10">
    <source>
        <dbReference type="HAMAP-Rule" id="MF_01500"/>
    </source>
</evidence>
<feature type="transmembrane region" description="Helical" evidence="10">
    <location>
        <begin position="47"/>
        <end position="68"/>
    </location>
</feature>
<evidence type="ECO:0000256" key="3">
    <source>
        <dbReference type="ARBA" id="ARBA00022603"/>
    </source>
</evidence>
<dbReference type="STRING" id="1041930.Mtc_0942"/>
<evidence type="ECO:0000256" key="9">
    <source>
        <dbReference type="ARBA" id="ARBA00023136"/>
    </source>
</evidence>
<evidence type="ECO:0000256" key="8">
    <source>
        <dbReference type="ARBA" id="ARBA00022994"/>
    </source>
</evidence>
<dbReference type="GO" id="GO:0019386">
    <property type="term" value="P:methanogenesis, from carbon dioxide"/>
    <property type="evidence" value="ECO:0007669"/>
    <property type="project" value="UniProtKB-UniRule"/>
</dbReference>
<evidence type="ECO:0000256" key="2">
    <source>
        <dbReference type="ARBA" id="ARBA00022563"/>
    </source>
</evidence>
<dbReference type="GO" id="GO:0005886">
    <property type="term" value="C:plasma membrane"/>
    <property type="evidence" value="ECO:0007669"/>
    <property type="project" value="UniProtKB-SubCell"/>
</dbReference>
<keyword evidence="8 10" id="KW-0484">Methanogenesis</keyword>
<keyword evidence="6 10" id="KW-1278">Translocase</keyword>
<organism evidence="11 12">
    <name type="scientific">Methanocella conradii (strain DSM 24694 / JCM 17849 / CGMCC 1.5162 / HZ254)</name>
    <dbReference type="NCBI Taxonomy" id="1041930"/>
    <lineage>
        <taxon>Archaea</taxon>
        <taxon>Methanobacteriati</taxon>
        <taxon>Methanobacteriota</taxon>
        <taxon>Stenosarchaea group</taxon>
        <taxon>Methanomicrobia</taxon>
        <taxon>Methanocellales</taxon>
        <taxon>Methanocellaceae</taxon>
        <taxon>Methanocella</taxon>
    </lineage>
</organism>
<name>H8I4E1_METCZ</name>
<evidence type="ECO:0000256" key="1">
    <source>
        <dbReference type="ARBA" id="ARBA00022475"/>
    </source>
</evidence>
<dbReference type="Pfam" id="PF04210">
    <property type="entry name" value="MtrG"/>
    <property type="match status" value="1"/>
</dbReference>
<proteinExistence type="inferred from homology"/>
<evidence type="ECO:0000256" key="4">
    <source>
        <dbReference type="ARBA" id="ARBA00022679"/>
    </source>
</evidence>
<keyword evidence="2 10" id="KW-0554">One-carbon metabolism</keyword>
<dbReference type="PIRSF" id="PIRSF006500">
    <property type="entry name" value="MtrG"/>
    <property type="match status" value="1"/>
</dbReference>
<accession>H8I4E1</accession>
<keyword evidence="4 10" id="KW-0808">Transferase</keyword>
<dbReference type="GO" id="GO:0030269">
    <property type="term" value="F:tetrahydromethanopterin S-methyltransferase activity"/>
    <property type="evidence" value="ECO:0007669"/>
    <property type="project" value="UniProtKB-UniRule"/>
</dbReference>
<dbReference type="GeneID" id="11971064"/>
<evidence type="ECO:0000313" key="11">
    <source>
        <dbReference type="EMBL" id="AFC99698.1"/>
    </source>
</evidence>
<comment type="subunit">
    <text evidence="10">The complex is composed of 8 subunits; MtrA, MtrB, MtrC, MtrD, MtrE, MtrF, MtrG and MtrH.</text>
</comment>
<dbReference type="InterPro" id="IPR005866">
    <property type="entry name" value="THM_MeTrfase_su_G"/>
</dbReference>
<dbReference type="KEGG" id="mez:Mtc_0942"/>
<comment type="pathway">
    <text evidence="10">One-carbon metabolism; methanogenesis from CO(2); methyl-coenzyme M from 5,10-methylene-5,6,7,8-tetrahydromethanopterin: step 2/2.</text>
</comment>
<keyword evidence="3 10" id="KW-0489">Methyltransferase</keyword>
<dbReference type="NCBIfam" id="TIGR01149">
    <property type="entry name" value="mtrG"/>
    <property type="match status" value="1"/>
</dbReference>
<keyword evidence="5 10" id="KW-0812">Transmembrane</keyword>
<keyword evidence="12" id="KW-1185">Reference proteome</keyword>
<protein>
    <recommendedName>
        <fullName evidence="10">Tetrahydromethanopterin S-methyltransferase subunit G</fullName>
        <ecNumber evidence="10">7.2.1.4</ecNumber>
    </recommendedName>
    <alternativeName>
        <fullName evidence="10">N5-methyltetrahydromethanopterin--coenzyme M methyltransferase subunit G</fullName>
    </alternativeName>
</protein>
<comment type="catalytic activity">
    <reaction evidence="10">
        <text>5-methyl-5,6,7,8-tetrahydromethanopterin + coenzyme M + 2 Na(+)(in) = 5,6,7,8-tetrahydromethanopterin + methyl-coenzyme M + 2 Na(+)(out)</text>
        <dbReference type="Rhea" id="RHEA:53492"/>
        <dbReference type="ChEBI" id="CHEBI:29101"/>
        <dbReference type="ChEBI" id="CHEBI:58103"/>
        <dbReference type="ChEBI" id="CHEBI:58116"/>
        <dbReference type="ChEBI" id="CHEBI:58286"/>
        <dbReference type="ChEBI" id="CHEBI:58319"/>
        <dbReference type="EC" id="7.2.1.4"/>
    </reaction>
</comment>
<comment type="function">
    <text evidence="10">Part of a complex that catalyzes the formation of methyl-coenzyme M and tetrahydromethanopterin from coenzyme M and methyl-tetrahydromethanopterin. This is an energy-conserving, sodium-ion translocating step.</text>
</comment>
<keyword evidence="7 10" id="KW-1133">Transmembrane helix</keyword>
<keyword evidence="9 10" id="KW-0472">Membrane</keyword>
<sequence length="71" mass="7909">MIPAASVDPQEFSAVQKRLDVIEEKVEFTNAEIQQSEGRKLGREVGILYGFLFGVLIYVAYSIILSMLSTV</sequence>
<dbReference type="RefSeq" id="WP_014405536.1">
    <property type="nucleotide sequence ID" value="NC_017034.1"/>
</dbReference>
<dbReference type="eggNOG" id="arCOG03380">
    <property type="taxonomic scope" value="Archaea"/>
</dbReference>
<dbReference type="GO" id="GO:0032259">
    <property type="term" value="P:methylation"/>
    <property type="evidence" value="ECO:0007669"/>
    <property type="project" value="UniProtKB-KW"/>
</dbReference>
<dbReference type="Proteomes" id="UP000005233">
    <property type="component" value="Chromosome"/>
</dbReference>
<dbReference type="AlphaFoldDB" id="H8I4E1"/>
<keyword evidence="1 10" id="KW-1003">Cell membrane</keyword>
<evidence type="ECO:0000256" key="6">
    <source>
        <dbReference type="ARBA" id="ARBA00022967"/>
    </source>
</evidence>
<dbReference type="GO" id="GO:0006730">
    <property type="term" value="P:one-carbon metabolic process"/>
    <property type="evidence" value="ECO:0007669"/>
    <property type="project" value="UniProtKB-UniRule"/>
</dbReference>
<dbReference type="UniPathway" id="UPA00640">
    <property type="reaction ID" value="UER00698"/>
</dbReference>
<dbReference type="OrthoDB" id="147532at2157"/>